<keyword evidence="2" id="KW-1185">Reference proteome</keyword>
<sequence>MINLTPIRKLKQGGYYMSVVWVKDRKLVAQVLEVGMEDPNKDVFLIALKWYIFKNCANYHVIKSRSEKFEGKSTMHDRICK</sequence>
<accession>A0A9D3UB53</accession>
<gene>
    <name evidence="1" type="ORF">J1N35_045265</name>
</gene>
<name>A0A9D3UB53_9ROSI</name>
<organism evidence="1 2">
    <name type="scientific">Gossypium stocksii</name>
    <dbReference type="NCBI Taxonomy" id="47602"/>
    <lineage>
        <taxon>Eukaryota</taxon>
        <taxon>Viridiplantae</taxon>
        <taxon>Streptophyta</taxon>
        <taxon>Embryophyta</taxon>
        <taxon>Tracheophyta</taxon>
        <taxon>Spermatophyta</taxon>
        <taxon>Magnoliopsida</taxon>
        <taxon>eudicotyledons</taxon>
        <taxon>Gunneridae</taxon>
        <taxon>Pentapetalae</taxon>
        <taxon>rosids</taxon>
        <taxon>malvids</taxon>
        <taxon>Malvales</taxon>
        <taxon>Malvaceae</taxon>
        <taxon>Malvoideae</taxon>
        <taxon>Gossypium</taxon>
    </lineage>
</organism>
<reference evidence="1 2" key="1">
    <citation type="journal article" date="2021" name="Plant Biotechnol. J.">
        <title>Multi-omics assisted identification of the key and species-specific regulatory components of drought-tolerant mechanisms in Gossypium stocksii.</title>
        <authorList>
            <person name="Yu D."/>
            <person name="Ke L."/>
            <person name="Zhang D."/>
            <person name="Wu Y."/>
            <person name="Sun Y."/>
            <person name="Mei J."/>
            <person name="Sun J."/>
            <person name="Sun Y."/>
        </authorList>
    </citation>
    <scope>NUCLEOTIDE SEQUENCE [LARGE SCALE GENOMIC DNA]</scope>
    <source>
        <strain evidence="2">cv. E1</strain>
        <tissue evidence="1">Leaf</tissue>
    </source>
</reference>
<evidence type="ECO:0000313" key="2">
    <source>
        <dbReference type="Proteomes" id="UP000828251"/>
    </source>
</evidence>
<proteinExistence type="predicted"/>
<evidence type="ECO:0000313" key="1">
    <source>
        <dbReference type="EMBL" id="KAH1033091.1"/>
    </source>
</evidence>
<protein>
    <submittedName>
        <fullName evidence="1">Uncharacterized protein</fullName>
    </submittedName>
</protein>
<dbReference type="AlphaFoldDB" id="A0A9D3UB53"/>
<dbReference type="EMBL" id="JAIQCV010000013">
    <property type="protein sequence ID" value="KAH1033091.1"/>
    <property type="molecule type" value="Genomic_DNA"/>
</dbReference>
<dbReference type="OrthoDB" id="1435097at2759"/>
<dbReference type="Proteomes" id="UP000828251">
    <property type="component" value="Unassembled WGS sequence"/>
</dbReference>
<comment type="caution">
    <text evidence="1">The sequence shown here is derived from an EMBL/GenBank/DDBJ whole genome shotgun (WGS) entry which is preliminary data.</text>
</comment>